<comment type="catalytic activity">
    <reaction evidence="14 15">
        <text>N-succinyl-(2S,6S)-2,6-diaminopimelate + H2O = (2S,6S)-2,6-diaminopimelate + succinate</text>
        <dbReference type="Rhea" id="RHEA:22608"/>
        <dbReference type="ChEBI" id="CHEBI:15377"/>
        <dbReference type="ChEBI" id="CHEBI:30031"/>
        <dbReference type="ChEBI" id="CHEBI:57609"/>
        <dbReference type="ChEBI" id="CHEBI:58087"/>
        <dbReference type="EC" id="3.5.1.18"/>
    </reaction>
</comment>
<feature type="binding site" evidence="15">
    <location>
        <position position="99"/>
    </location>
    <ligand>
        <name>Zn(2+)</name>
        <dbReference type="ChEBI" id="CHEBI:29105"/>
        <label>1</label>
    </ligand>
</feature>
<protein>
    <recommendedName>
        <fullName evidence="5 15">Succinyl-diaminopimelate desuccinylase</fullName>
        <shortName evidence="15">SDAP desuccinylase</shortName>
        <ecNumber evidence="4 15">3.5.1.18</ecNumber>
    </recommendedName>
    <alternativeName>
        <fullName evidence="13 15">N-succinyl-LL-2,6-diaminoheptanedioate amidohydrolase</fullName>
    </alternativeName>
</protein>
<dbReference type="RefSeq" id="WP_137265054.1">
    <property type="nucleotide sequence ID" value="NZ_SZUA01000001.1"/>
</dbReference>
<keyword evidence="9 15" id="KW-0862">Zinc</keyword>
<dbReference type="NCBIfam" id="NF009557">
    <property type="entry name" value="PRK13009.1"/>
    <property type="match status" value="1"/>
</dbReference>
<organism evidence="17 18">
    <name type="scientific">Luteimonas gilva</name>
    <dbReference type="NCBI Taxonomy" id="2572684"/>
    <lineage>
        <taxon>Bacteria</taxon>
        <taxon>Pseudomonadati</taxon>
        <taxon>Pseudomonadota</taxon>
        <taxon>Gammaproteobacteria</taxon>
        <taxon>Lysobacterales</taxon>
        <taxon>Lysobacteraceae</taxon>
        <taxon>Luteimonas</taxon>
    </lineage>
</organism>
<comment type="similarity">
    <text evidence="2 15">Belongs to the peptidase M20A family. DapE subfamily.</text>
</comment>
<comment type="cofactor">
    <cofactor evidence="15">
        <name>Zn(2+)</name>
        <dbReference type="ChEBI" id="CHEBI:29105"/>
    </cofactor>
    <cofactor evidence="15">
        <name>Co(2+)</name>
        <dbReference type="ChEBI" id="CHEBI:48828"/>
    </cofactor>
    <text evidence="15">Binds 2 Zn(2+) or Co(2+) ions per subunit.</text>
</comment>
<dbReference type="InterPro" id="IPR050072">
    <property type="entry name" value="Peptidase_M20A"/>
</dbReference>
<dbReference type="InterPro" id="IPR036264">
    <property type="entry name" value="Bact_exopeptidase_dim_dom"/>
</dbReference>
<evidence type="ECO:0000256" key="3">
    <source>
        <dbReference type="ARBA" id="ARBA00011738"/>
    </source>
</evidence>
<dbReference type="HAMAP" id="MF_01690">
    <property type="entry name" value="DapE"/>
    <property type="match status" value="1"/>
</dbReference>
<dbReference type="Gene3D" id="3.40.630.10">
    <property type="entry name" value="Zn peptidases"/>
    <property type="match status" value="2"/>
</dbReference>
<evidence type="ECO:0000256" key="7">
    <source>
        <dbReference type="ARBA" id="ARBA00022723"/>
    </source>
</evidence>
<evidence type="ECO:0000256" key="12">
    <source>
        <dbReference type="ARBA" id="ARBA00023285"/>
    </source>
</evidence>
<dbReference type="InterPro" id="IPR001261">
    <property type="entry name" value="ArgE/DapE_CS"/>
</dbReference>
<evidence type="ECO:0000256" key="11">
    <source>
        <dbReference type="ARBA" id="ARBA00023154"/>
    </source>
</evidence>
<name>A0A4U5JTN0_9GAMM</name>
<evidence type="ECO:0000256" key="4">
    <source>
        <dbReference type="ARBA" id="ARBA00011921"/>
    </source>
</evidence>
<dbReference type="GO" id="GO:0009014">
    <property type="term" value="F:succinyl-diaminopimelate desuccinylase activity"/>
    <property type="evidence" value="ECO:0007669"/>
    <property type="project" value="UniProtKB-UniRule"/>
</dbReference>
<accession>A0A4U5JTN0</accession>
<dbReference type="Pfam" id="PF07687">
    <property type="entry name" value="M20_dimer"/>
    <property type="match status" value="1"/>
</dbReference>
<dbReference type="AlphaFoldDB" id="A0A4U5JTN0"/>
<evidence type="ECO:0000256" key="15">
    <source>
        <dbReference type="HAMAP-Rule" id="MF_01690"/>
    </source>
</evidence>
<keyword evidence="18" id="KW-1185">Reference proteome</keyword>
<sequence>MKEVVELTKELLLRPSVTPDDAGCQALIAERLRRAGFACESLRFGDVDNLWATHGSGGPVLVLLGHTDVVPPGPREAWASDPFVPEIRDGALYGRGAADMKGSVAAFVVALERFVATHPDHAGTVALLLTSDEEGDAIDGVRRVADAFRERGEKIDWCITGEPSSTAKLGDLLRVGRRGTLSATLTVRGVQGHVAYPEKARNPIHQAMPALAELAAQRWDEGYETFPPTSLQISNVHAGTGANNVIPGELQVLFNLRYNPNWRAERLERRCEEVLKAHGLDYAIRWQRGGEPFYTPEGPLRATAREVLARFAGAPPEESTGGGTSDARFIAPLGAQCVEIGPVNASIHKVDEQVAVADLEALPDLYQALIERLLTGPGAGPR</sequence>
<evidence type="ECO:0000256" key="5">
    <source>
        <dbReference type="ARBA" id="ARBA00022391"/>
    </source>
</evidence>
<dbReference type="OrthoDB" id="9809784at2"/>
<dbReference type="Proteomes" id="UP000308707">
    <property type="component" value="Unassembled WGS sequence"/>
</dbReference>
<dbReference type="SUPFAM" id="SSF55031">
    <property type="entry name" value="Bacterial exopeptidase dimerisation domain"/>
    <property type="match status" value="1"/>
</dbReference>
<dbReference type="PROSITE" id="PS00759">
    <property type="entry name" value="ARGE_DAPE_CPG2_2"/>
    <property type="match status" value="1"/>
</dbReference>
<dbReference type="InterPro" id="IPR005941">
    <property type="entry name" value="DapE_proteobac"/>
</dbReference>
<proteinExistence type="inferred from homology"/>
<evidence type="ECO:0000313" key="17">
    <source>
        <dbReference type="EMBL" id="TKR32845.1"/>
    </source>
</evidence>
<dbReference type="GO" id="GO:0050897">
    <property type="term" value="F:cobalt ion binding"/>
    <property type="evidence" value="ECO:0007669"/>
    <property type="project" value="UniProtKB-UniRule"/>
</dbReference>
<feature type="binding site" evidence="15">
    <location>
        <position position="66"/>
    </location>
    <ligand>
        <name>Zn(2+)</name>
        <dbReference type="ChEBI" id="CHEBI:29105"/>
        <label>1</label>
    </ligand>
</feature>
<evidence type="ECO:0000259" key="16">
    <source>
        <dbReference type="Pfam" id="PF07687"/>
    </source>
</evidence>
<feature type="active site" description="Proton acceptor" evidence="15">
    <location>
        <position position="133"/>
    </location>
</feature>
<keyword evidence="11 15" id="KW-0457">Lysine biosynthesis</keyword>
<evidence type="ECO:0000256" key="2">
    <source>
        <dbReference type="ARBA" id="ARBA00006746"/>
    </source>
</evidence>
<keyword evidence="6 15" id="KW-0028">Amino-acid biosynthesis</keyword>
<keyword evidence="12 15" id="KW-0170">Cobalt</keyword>
<evidence type="ECO:0000256" key="14">
    <source>
        <dbReference type="ARBA" id="ARBA00051301"/>
    </source>
</evidence>
<dbReference type="EC" id="3.5.1.18" evidence="4 15"/>
<dbReference type="InterPro" id="IPR011650">
    <property type="entry name" value="Peptidase_M20_dimer"/>
</dbReference>
<gene>
    <name evidence="15 17" type="primary">dapE</name>
    <name evidence="17" type="ORF">FCE95_00470</name>
</gene>
<feature type="binding site" evidence="15">
    <location>
        <position position="348"/>
    </location>
    <ligand>
        <name>Zn(2+)</name>
        <dbReference type="ChEBI" id="CHEBI:29105"/>
        <label>2</label>
    </ligand>
</feature>
<evidence type="ECO:0000256" key="8">
    <source>
        <dbReference type="ARBA" id="ARBA00022801"/>
    </source>
</evidence>
<comment type="function">
    <text evidence="15">Catalyzes the hydrolysis of N-succinyl-L,L-diaminopimelic acid (SDAP), forming succinate and LL-2,6-diaminopimelate (DAP), an intermediate involved in the bacterial biosynthesis of lysine and meso-diaminopimelic acid, an essential component of bacterial cell walls.</text>
</comment>
<dbReference type="GO" id="GO:0006526">
    <property type="term" value="P:L-arginine biosynthetic process"/>
    <property type="evidence" value="ECO:0007669"/>
    <property type="project" value="TreeGrafter"/>
</dbReference>
<dbReference type="PANTHER" id="PTHR43808:SF31">
    <property type="entry name" value="N-ACETYL-L-CITRULLINE DEACETYLASE"/>
    <property type="match status" value="1"/>
</dbReference>
<evidence type="ECO:0000256" key="6">
    <source>
        <dbReference type="ARBA" id="ARBA00022605"/>
    </source>
</evidence>
<evidence type="ECO:0000313" key="18">
    <source>
        <dbReference type="Proteomes" id="UP000308707"/>
    </source>
</evidence>
<evidence type="ECO:0000256" key="9">
    <source>
        <dbReference type="ARBA" id="ARBA00022833"/>
    </source>
</evidence>
<dbReference type="GO" id="GO:0009089">
    <property type="term" value="P:lysine biosynthetic process via diaminopimelate"/>
    <property type="evidence" value="ECO:0007669"/>
    <property type="project" value="UniProtKB-UniRule"/>
</dbReference>
<comment type="pathway">
    <text evidence="1 15">Amino-acid biosynthesis; L-lysine biosynthesis via DAP pathway; LL-2,6-diaminopimelate from (S)-tetrahydrodipicolinate (succinylase route): step 3/3.</text>
</comment>
<dbReference type="PANTHER" id="PTHR43808">
    <property type="entry name" value="ACETYLORNITHINE DEACETYLASE"/>
    <property type="match status" value="1"/>
</dbReference>
<dbReference type="GO" id="GO:0008777">
    <property type="term" value="F:acetylornithine deacetylase activity"/>
    <property type="evidence" value="ECO:0007669"/>
    <property type="project" value="TreeGrafter"/>
</dbReference>
<dbReference type="NCBIfam" id="TIGR01246">
    <property type="entry name" value="dapE_proteo"/>
    <property type="match status" value="1"/>
</dbReference>
<evidence type="ECO:0000256" key="13">
    <source>
        <dbReference type="ARBA" id="ARBA00031891"/>
    </source>
</evidence>
<evidence type="ECO:0000256" key="10">
    <source>
        <dbReference type="ARBA" id="ARBA00022915"/>
    </source>
</evidence>
<dbReference type="CDD" id="cd03891">
    <property type="entry name" value="M20_DapE_proteobac"/>
    <property type="match status" value="1"/>
</dbReference>
<keyword evidence="7 15" id="KW-0479">Metal-binding</keyword>
<keyword evidence="8 15" id="KW-0378">Hydrolase</keyword>
<keyword evidence="10 15" id="KW-0220">Diaminopimelate biosynthesis</keyword>
<dbReference type="EMBL" id="SZUA01000001">
    <property type="protein sequence ID" value="TKR32845.1"/>
    <property type="molecule type" value="Genomic_DNA"/>
</dbReference>
<evidence type="ECO:0000256" key="1">
    <source>
        <dbReference type="ARBA" id="ARBA00005130"/>
    </source>
</evidence>
<feature type="binding site" evidence="15">
    <location>
        <position position="134"/>
    </location>
    <ligand>
        <name>Zn(2+)</name>
        <dbReference type="ChEBI" id="CHEBI:29105"/>
        <label>2</label>
    </ligand>
</feature>
<dbReference type="FunFam" id="3.40.630.10:FF:000005">
    <property type="entry name" value="Succinyl-diaminopimelate desuccinylase"/>
    <property type="match status" value="1"/>
</dbReference>
<dbReference type="UniPathway" id="UPA00034">
    <property type="reaction ID" value="UER00021"/>
</dbReference>
<dbReference type="GO" id="GO:0019877">
    <property type="term" value="P:diaminopimelate biosynthetic process"/>
    <property type="evidence" value="ECO:0007669"/>
    <property type="project" value="UniProtKB-UniRule"/>
</dbReference>
<feature type="binding site" evidence="15">
    <location>
        <position position="99"/>
    </location>
    <ligand>
        <name>Zn(2+)</name>
        <dbReference type="ChEBI" id="CHEBI:29105"/>
        <label>2</label>
    </ligand>
</feature>
<dbReference type="Pfam" id="PF01546">
    <property type="entry name" value="Peptidase_M20"/>
    <property type="match status" value="1"/>
</dbReference>
<reference evidence="17 18" key="1">
    <citation type="submission" date="2019-04" db="EMBL/GenBank/DDBJ databases">
        <title>Reference strain of H23.</title>
        <authorList>
            <person name="Luo X."/>
        </authorList>
    </citation>
    <scope>NUCLEOTIDE SEQUENCE [LARGE SCALE GENOMIC DNA]</scope>
    <source>
        <strain evidence="17 18">H23</strain>
    </source>
</reference>
<comment type="caution">
    <text evidence="17">The sequence shown here is derived from an EMBL/GenBank/DDBJ whole genome shotgun (WGS) entry which is preliminary data.</text>
</comment>
<feature type="binding site" evidence="15">
    <location>
        <position position="162"/>
    </location>
    <ligand>
        <name>Zn(2+)</name>
        <dbReference type="ChEBI" id="CHEBI:29105"/>
        <label>1</label>
    </ligand>
</feature>
<comment type="subunit">
    <text evidence="3 15">Homodimer.</text>
</comment>
<dbReference type="GO" id="GO:0008270">
    <property type="term" value="F:zinc ion binding"/>
    <property type="evidence" value="ECO:0007669"/>
    <property type="project" value="UniProtKB-UniRule"/>
</dbReference>
<feature type="domain" description="Peptidase M20 dimerisation" evidence="16">
    <location>
        <begin position="175"/>
        <end position="282"/>
    </location>
</feature>
<dbReference type="SUPFAM" id="SSF53187">
    <property type="entry name" value="Zn-dependent exopeptidases"/>
    <property type="match status" value="1"/>
</dbReference>
<feature type="active site" evidence="15">
    <location>
        <position position="68"/>
    </location>
</feature>
<dbReference type="InterPro" id="IPR002933">
    <property type="entry name" value="Peptidase_M20"/>
</dbReference>